<dbReference type="InterPro" id="IPR025313">
    <property type="entry name" value="SPB4-like_CTE"/>
</dbReference>
<feature type="domain" description="Helicase ATP-binding" evidence="8">
    <location>
        <begin position="240"/>
        <end position="425"/>
    </location>
</feature>
<dbReference type="KEGG" id="tet:TTHERM_00455140"/>
<dbReference type="SMART" id="SM01178">
    <property type="entry name" value="DUF4217"/>
    <property type="match status" value="1"/>
</dbReference>
<dbReference type="OMA" id="IHEQICE"/>
<dbReference type="AlphaFoldDB" id="I7M3Q0"/>
<dbReference type="SUPFAM" id="SSF52540">
    <property type="entry name" value="P-loop containing nucleoside triphosphate hydrolases"/>
    <property type="match status" value="2"/>
</dbReference>
<dbReference type="Gene3D" id="3.40.50.300">
    <property type="entry name" value="P-loop containing nucleotide triphosphate hydrolases"/>
    <property type="match status" value="2"/>
</dbReference>
<dbReference type="GO" id="GO:0003724">
    <property type="term" value="F:RNA helicase activity"/>
    <property type="evidence" value="ECO:0007669"/>
    <property type="project" value="UniProtKB-EC"/>
</dbReference>
<dbReference type="Pfam" id="PF00270">
    <property type="entry name" value="DEAD"/>
    <property type="match status" value="1"/>
</dbReference>
<feature type="compositionally biased region" description="Basic and acidic residues" evidence="7">
    <location>
        <begin position="13"/>
        <end position="38"/>
    </location>
</feature>
<name>I7M3Q0_TETTS</name>
<dbReference type="PROSITE" id="PS51194">
    <property type="entry name" value="HELICASE_CTER"/>
    <property type="match status" value="1"/>
</dbReference>
<evidence type="ECO:0000256" key="1">
    <source>
        <dbReference type="ARBA" id="ARBA00022741"/>
    </source>
</evidence>
<dbReference type="PANTHER" id="PTHR24031">
    <property type="entry name" value="RNA HELICASE"/>
    <property type="match status" value="1"/>
</dbReference>
<dbReference type="RefSeq" id="XP_001024120.1">
    <property type="nucleotide sequence ID" value="XM_001024120.3"/>
</dbReference>
<dbReference type="PROSITE" id="PS51192">
    <property type="entry name" value="HELICASE_ATP_BIND_1"/>
    <property type="match status" value="1"/>
</dbReference>
<proteinExistence type="inferred from homology"/>
<keyword evidence="2 6" id="KW-0378">Hydrolase</keyword>
<comment type="function">
    <text evidence="6">RNA helicase.</text>
</comment>
<keyword evidence="4 6" id="KW-0067">ATP-binding</keyword>
<dbReference type="InterPro" id="IPR001650">
    <property type="entry name" value="Helicase_C-like"/>
</dbReference>
<accession>I7M3Q0</accession>
<feature type="region of interest" description="Disordered" evidence="7">
    <location>
        <begin position="1"/>
        <end position="180"/>
    </location>
</feature>
<dbReference type="InterPro" id="IPR014001">
    <property type="entry name" value="Helicase_ATP-bd"/>
</dbReference>
<dbReference type="GO" id="GO:0005524">
    <property type="term" value="F:ATP binding"/>
    <property type="evidence" value="ECO:0007669"/>
    <property type="project" value="UniProtKB-UniRule"/>
</dbReference>
<evidence type="ECO:0000313" key="10">
    <source>
        <dbReference type="EMBL" id="EAS03875.1"/>
    </source>
</evidence>
<dbReference type="GO" id="GO:0003723">
    <property type="term" value="F:RNA binding"/>
    <property type="evidence" value="ECO:0007669"/>
    <property type="project" value="UniProtKB-UniRule"/>
</dbReference>
<evidence type="ECO:0000259" key="8">
    <source>
        <dbReference type="PROSITE" id="PS51192"/>
    </source>
</evidence>
<gene>
    <name evidence="10" type="ORF">TTHERM_00455140</name>
</gene>
<dbReference type="SMART" id="SM00490">
    <property type="entry name" value="HELICc"/>
    <property type="match status" value="1"/>
</dbReference>
<protein>
    <recommendedName>
        <fullName evidence="6">ATP-dependent RNA helicase</fullName>
        <ecNumber evidence="6">3.6.4.13</ecNumber>
    </recommendedName>
</protein>
<dbReference type="GO" id="GO:0016787">
    <property type="term" value="F:hydrolase activity"/>
    <property type="evidence" value="ECO:0007669"/>
    <property type="project" value="UniProtKB-KW"/>
</dbReference>
<comment type="domain">
    <text evidence="6">The Q motif is unique to and characteristic of the DEAD box family of RNA helicases and controls ATP binding and hydrolysis.</text>
</comment>
<comment type="catalytic activity">
    <reaction evidence="6">
        <text>ATP + H2O = ADP + phosphate + H(+)</text>
        <dbReference type="Rhea" id="RHEA:13065"/>
        <dbReference type="ChEBI" id="CHEBI:15377"/>
        <dbReference type="ChEBI" id="CHEBI:15378"/>
        <dbReference type="ChEBI" id="CHEBI:30616"/>
        <dbReference type="ChEBI" id="CHEBI:43474"/>
        <dbReference type="ChEBI" id="CHEBI:456216"/>
        <dbReference type="EC" id="3.6.4.13"/>
    </reaction>
</comment>
<sequence length="767" mass="89794">MDDDIMINFGDFAPKKVADPSKNETQARREKYKQKAFEQKTNYKNFLKRQREKTQQNSDDIEQGNVLKVKKPISKNQDFKKSTNRTIPKLAEVTCCEENNPEQQADNKQENQQDSTKQNKFKKDFKQYLEQSQKGGDYDNEIQKIMHQEQNNVERTKQKQNMRRENKQKSEEQEQIKEQKQQEMMQKVVYPFTEKDQEQQKLSVFTAEKFGEIEQIHPKVVQALQESNYETMTKIQKEGIPQILKKENIALKSETGSGKTLTYLVPIISNLVHMGTDQKITREDGSYVFVICPTRELCIQCEEVAQLVTKKSKYLITGCLMGGENPKKEKARLRKGVTILFATPGRLLYHLKNTNSFLFSKLKYIVFEESDRTLDMGFKKDLEEIVEQLTQKVSFEEVQKILISANFNDSVESLYLKMSTQTIKYVGFAKQKRNKADGPINYEEEKKHIKGDDMFKVPDTLIQYYSLINEEHRVPFLVSYLSMLQDTKSIIFVSTCDEVDYFAFLFDAMRYKDANGEVQQDDQVLKQKIFKLHGNIEQRTRSETYFSFKRYQGGAILISTDVASRGLDFYEVTHTILFDVPTSISEYCNRIGRTARIDQKGISLLILNNVERPYVDKMKKYGIKLNKFDDEPVLDKVQREIKQKYDVGMDTMHYVESLIRQSIRDDKTKYILARRAYVSSLRAYARLKDKDIFRVKKLNLHLIAKGFGLSGVKAGNETTSKQYQHELVEANKNRYDKMEKFFMERLEKTAPKRKAMNSKKLFNMEFM</sequence>
<dbReference type="OrthoDB" id="422663at2759"/>
<evidence type="ECO:0000259" key="9">
    <source>
        <dbReference type="PROSITE" id="PS51194"/>
    </source>
</evidence>
<evidence type="ECO:0000256" key="7">
    <source>
        <dbReference type="SAM" id="MobiDB-lite"/>
    </source>
</evidence>
<dbReference type="GeneID" id="7841006"/>
<dbReference type="CDD" id="cd18787">
    <property type="entry name" value="SF2_C_DEAD"/>
    <property type="match status" value="1"/>
</dbReference>
<dbReference type="EMBL" id="GG662464">
    <property type="protein sequence ID" value="EAS03875.1"/>
    <property type="molecule type" value="Genomic_DNA"/>
</dbReference>
<keyword evidence="3 6" id="KW-0347">Helicase</keyword>
<dbReference type="InterPro" id="IPR011545">
    <property type="entry name" value="DEAD/DEAH_box_helicase_dom"/>
</dbReference>
<dbReference type="EC" id="3.6.4.13" evidence="6"/>
<dbReference type="HOGENOM" id="CLU_003041_26_2_1"/>
<evidence type="ECO:0000256" key="2">
    <source>
        <dbReference type="ARBA" id="ARBA00022801"/>
    </source>
</evidence>
<dbReference type="eggNOG" id="KOG0348">
    <property type="taxonomic scope" value="Eukaryota"/>
</dbReference>
<comment type="similarity">
    <text evidence="6">Belongs to the DEAD box helicase family.</text>
</comment>
<keyword evidence="11" id="KW-1185">Reference proteome</keyword>
<feature type="compositionally biased region" description="Basic and acidic residues" evidence="7">
    <location>
        <begin position="141"/>
        <end position="180"/>
    </location>
</feature>
<evidence type="ECO:0000256" key="4">
    <source>
        <dbReference type="ARBA" id="ARBA00022840"/>
    </source>
</evidence>
<dbReference type="STRING" id="312017.I7M3Q0"/>
<evidence type="ECO:0000256" key="6">
    <source>
        <dbReference type="RuleBase" id="RU365068"/>
    </source>
</evidence>
<evidence type="ECO:0000313" key="11">
    <source>
        <dbReference type="Proteomes" id="UP000009168"/>
    </source>
</evidence>
<keyword evidence="5 6" id="KW-0694">RNA-binding</keyword>
<keyword evidence="1 6" id="KW-0547">Nucleotide-binding</keyword>
<organism evidence="10 11">
    <name type="scientific">Tetrahymena thermophila (strain SB210)</name>
    <dbReference type="NCBI Taxonomy" id="312017"/>
    <lineage>
        <taxon>Eukaryota</taxon>
        <taxon>Sar</taxon>
        <taxon>Alveolata</taxon>
        <taxon>Ciliophora</taxon>
        <taxon>Intramacronucleata</taxon>
        <taxon>Oligohymenophorea</taxon>
        <taxon>Hymenostomatida</taxon>
        <taxon>Tetrahymenina</taxon>
        <taxon>Tetrahymenidae</taxon>
        <taxon>Tetrahymena</taxon>
    </lineage>
</organism>
<evidence type="ECO:0000256" key="3">
    <source>
        <dbReference type="ARBA" id="ARBA00022806"/>
    </source>
</evidence>
<feature type="domain" description="Helicase C-terminal" evidence="9">
    <location>
        <begin position="460"/>
        <end position="660"/>
    </location>
</feature>
<dbReference type="SMART" id="SM00487">
    <property type="entry name" value="DEXDc"/>
    <property type="match status" value="1"/>
</dbReference>
<dbReference type="Pfam" id="PF00271">
    <property type="entry name" value="Helicase_C"/>
    <property type="match status" value="1"/>
</dbReference>
<reference evidence="11" key="1">
    <citation type="journal article" date="2006" name="PLoS Biol.">
        <title>Macronuclear genome sequence of the ciliate Tetrahymena thermophila, a model eukaryote.</title>
        <authorList>
            <person name="Eisen J.A."/>
            <person name="Coyne R.S."/>
            <person name="Wu M."/>
            <person name="Wu D."/>
            <person name="Thiagarajan M."/>
            <person name="Wortman J.R."/>
            <person name="Badger J.H."/>
            <person name="Ren Q."/>
            <person name="Amedeo P."/>
            <person name="Jones K.M."/>
            <person name="Tallon L.J."/>
            <person name="Delcher A.L."/>
            <person name="Salzberg S.L."/>
            <person name="Silva J.C."/>
            <person name="Haas B.J."/>
            <person name="Majoros W.H."/>
            <person name="Farzad M."/>
            <person name="Carlton J.M."/>
            <person name="Smith R.K. Jr."/>
            <person name="Garg J."/>
            <person name="Pearlman R.E."/>
            <person name="Karrer K.M."/>
            <person name="Sun L."/>
            <person name="Manning G."/>
            <person name="Elde N.C."/>
            <person name="Turkewitz A.P."/>
            <person name="Asai D.J."/>
            <person name="Wilkes D.E."/>
            <person name="Wang Y."/>
            <person name="Cai H."/>
            <person name="Collins K."/>
            <person name="Stewart B.A."/>
            <person name="Lee S.R."/>
            <person name="Wilamowska K."/>
            <person name="Weinberg Z."/>
            <person name="Ruzzo W.L."/>
            <person name="Wloga D."/>
            <person name="Gaertig J."/>
            <person name="Frankel J."/>
            <person name="Tsao C.-C."/>
            <person name="Gorovsky M.A."/>
            <person name="Keeling P.J."/>
            <person name="Waller R.F."/>
            <person name="Patron N.J."/>
            <person name="Cherry J.M."/>
            <person name="Stover N.A."/>
            <person name="Krieger C.J."/>
            <person name="del Toro C."/>
            <person name="Ryder H.F."/>
            <person name="Williamson S.C."/>
            <person name="Barbeau R.A."/>
            <person name="Hamilton E.P."/>
            <person name="Orias E."/>
        </authorList>
    </citation>
    <scope>NUCLEOTIDE SEQUENCE [LARGE SCALE GENOMIC DNA]</scope>
    <source>
        <strain evidence="11">SB210</strain>
    </source>
</reference>
<evidence type="ECO:0000256" key="5">
    <source>
        <dbReference type="ARBA" id="ARBA00022884"/>
    </source>
</evidence>
<dbReference type="InParanoid" id="I7M3Q0"/>
<dbReference type="Pfam" id="PF13959">
    <property type="entry name" value="CTE_SPB4"/>
    <property type="match status" value="1"/>
</dbReference>
<dbReference type="InterPro" id="IPR027417">
    <property type="entry name" value="P-loop_NTPase"/>
</dbReference>
<dbReference type="Proteomes" id="UP000009168">
    <property type="component" value="Unassembled WGS sequence"/>
</dbReference>